<comment type="caution">
    <text evidence="1">The sequence shown here is derived from an EMBL/GenBank/DDBJ whole genome shotgun (WGS) entry which is preliminary data.</text>
</comment>
<sequence length="147" mass="16876">TPHKEIKDNPLVFEIDRDDYKRVMVDCFLVIWQAGESDEFLMTNNGFGIFEGVSGESAEGLPFQFPYHRFYVISPKLVLVLCHSLFREGTFGKSMLYEKMGFRRSLFDNDPHPPATPNYVGKADASQNAQSSNMPFDLFMHEKGLKR</sequence>
<protein>
    <submittedName>
        <fullName evidence="1">14435_t:CDS:1</fullName>
    </submittedName>
</protein>
<accession>A0A9N9J2Y3</accession>
<proteinExistence type="predicted"/>
<keyword evidence="2" id="KW-1185">Reference proteome</keyword>
<organism evidence="1 2">
    <name type="scientific">Racocetra fulgida</name>
    <dbReference type="NCBI Taxonomy" id="60492"/>
    <lineage>
        <taxon>Eukaryota</taxon>
        <taxon>Fungi</taxon>
        <taxon>Fungi incertae sedis</taxon>
        <taxon>Mucoromycota</taxon>
        <taxon>Glomeromycotina</taxon>
        <taxon>Glomeromycetes</taxon>
        <taxon>Diversisporales</taxon>
        <taxon>Gigasporaceae</taxon>
        <taxon>Racocetra</taxon>
    </lineage>
</organism>
<reference evidence="1" key="1">
    <citation type="submission" date="2021-06" db="EMBL/GenBank/DDBJ databases">
        <authorList>
            <person name="Kallberg Y."/>
            <person name="Tangrot J."/>
            <person name="Rosling A."/>
        </authorList>
    </citation>
    <scope>NUCLEOTIDE SEQUENCE</scope>
    <source>
        <strain evidence="1">IN212</strain>
    </source>
</reference>
<dbReference type="Proteomes" id="UP000789396">
    <property type="component" value="Unassembled WGS sequence"/>
</dbReference>
<name>A0A9N9J2Y3_9GLOM</name>
<dbReference type="OrthoDB" id="5340163at2759"/>
<gene>
    <name evidence="1" type="ORF">RFULGI_LOCUS14206</name>
</gene>
<feature type="non-terminal residue" evidence="1">
    <location>
        <position position="1"/>
    </location>
</feature>
<evidence type="ECO:0000313" key="1">
    <source>
        <dbReference type="EMBL" id="CAG8759561.1"/>
    </source>
</evidence>
<dbReference type="AlphaFoldDB" id="A0A9N9J2Y3"/>
<evidence type="ECO:0000313" key="2">
    <source>
        <dbReference type="Proteomes" id="UP000789396"/>
    </source>
</evidence>
<feature type="non-terminal residue" evidence="1">
    <location>
        <position position="147"/>
    </location>
</feature>
<dbReference type="EMBL" id="CAJVPZ010040414">
    <property type="protein sequence ID" value="CAG8759561.1"/>
    <property type="molecule type" value="Genomic_DNA"/>
</dbReference>